<dbReference type="PANTHER" id="PTHR40070:SF1">
    <property type="entry name" value="UPF0478 PROTEIN YTXG"/>
    <property type="match status" value="1"/>
</dbReference>
<dbReference type="PANTHER" id="PTHR40070">
    <property type="entry name" value="UPF0478 PROTEIN YTXG"/>
    <property type="match status" value="1"/>
</dbReference>
<dbReference type="EMBL" id="JALP01000018">
    <property type="protein sequence ID" value="THG92154.1"/>
    <property type="molecule type" value="Genomic_DNA"/>
</dbReference>
<evidence type="ECO:0000313" key="3">
    <source>
        <dbReference type="Proteomes" id="UP000297014"/>
    </source>
</evidence>
<sequence>MEWLGIGVLILAIAIAVGIGFLIPVLNKLTKTLDNTAQVIGQAEKSLEDITGEVKLVLYNTNETLLDVNQKVKKLDPIFDTIEDAGNATHHLTATLAQFTDKKMKNVKDGIDVTKQKNVKGLVRAAAFFYYLRKKKK</sequence>
<dbReference type="AlphaFoldDB" id="A0A4S4K3B1"/>
<proteinExistence type="predicted"/>
<organism evidence="2 3">
    <name type="scientific">Alkalihalobacillus alcalophilus ATCC 27647 = CGMCC 1.3604</name>
    <dbReference type="NCBI Taxonomy" id="1218173"/>
    <lineage>
        <taxon>Bacteria</taxon>
        <taxon>Bacillati</taxon>
        <taxon>Bacillota</taxon>
        <taxon>Bacilli</taxon>
        <taxon>Bacillales</taxon>
        <taxon>Bacillaceae</taxon>
        <taxon>Alkalihalobacillus</taxon>
    </lineage>
</organism>
<feature type="transmembrane region" description="Helical" evidence="1">
    <location>
        <begin position="6"/>
        <end position="26"/>
    </location>
</feature>
<keyword evidence="1" id="KW-0812">Transmembrane</keyword>
<protein>
    <recommendedName>
        <fullName evidence="4">General stress protein</fullName>
    </recommendedName>
</protein>
<accession>A0A4S4K3B1</accession>
<gene>
    <name evidence="2" type="ORF">AJ85_16690</name>
</gene>
<evidence type="ECO:0008006" key="4">
    <source>
        <dbReference type="Google" id="ProtNLM"/>
    </source>
</evidence>
<evidence type="ECO:0000313" key="2">
    <source>
        <dbReference type="EMBL" id="THG92154.1"/>
    </source>
</evidence>
<dbReference type="OrthoDB" id="2437843at2"/>
<evidence type="ECO:0000256" key="1">
    <source>
        <dbReference type="SAM" id="Phobius"/>
    </source>
</evidence>
<name>A0A4S4K3B1_ALKAL</name>
<comment type="caution">
    <text evidence="2">The sequence shown here is derived from an EMBL/GenBank/DDBJ whole genome shotgun (WGS) entry which is preliminary data.</text>
</comment>
<keyword evidence="1" id="KW-1133">Transmembrane helix</keyword>
<dbReference type="Pfam" id="PF06103">
    <property type="entry name" value="DUF948"/>
    <property type="match status" value="1"/>
</dbReference>
<dbReference type="InterPro" id="IPR009293">
    <property type="entry name" value="UPF0478"/>
</dbReference>
<keyword evidence="1" id="KW-0472">Membrane</keyword>
<dbReference type="Proteomes" id="UP000297014">
    <property type="component" value="Unassembled WGS sequence"/>
</dbReference>
<dbReference type="RefSeq" id="WP_003322120.1">
    <property type="nucleotide sequence ID" value="NZ_JALP01000018.1"/>
</dbReference>
<reference evidence="2 3" key="1">
    <citation type="submission" date="2014-01" db="EMBL/GenBank/DDBJ databases">
        <title>Draft genome sequencing of Bacillus alcalophilus CGMCC 1.3604.</title>
        <authorList>
            <person name="Yang J."/>
            <person name="Diao L."/>
            <person name="Yang S."/>
        </authorList>
    </citation>
    <scope>NUCLEOTIDE SEQUENCE [LARGE SCALE GENOMIC DNA]</scope>
    <source>
        <strain evidence="2 3">CGMCC 1.3604</strain>
    </source>
</reference>